<dbReference type="PANTHER" id="PTHR33375:SF1">
    <property type="entry name" value="CHROMOSOME-PARTITIONING PROTEIN PARB-RELATED"/>
    <property type="match status" value="1"/>
</dbReference>
<accession>A0A140L759</accession>
<dbReference type="InterPro" id="IPR041468">
    <property type="entry name" value="HTH_ParB/Spo0J"/>
</dbReference>
<dbReference type="AlphaFoldDB" id="A0A140L759"/>
<keyword evidence="7" id="KW-1185">Reference proteome</keyword>
<dbReference type="PROSITE" id="PS50943">
    <property type="entry name" value="HTH_CROC1"/>
    <property type="match status" value="1"/>
</dbReference>
<dbReference type="SUPFAM" id="SSF110849">
    <property type="entry name" value="ParB/Sulfiredoxin"/>
    <property type="match status" value="1"/>
</dbReference>
<sequence length="283" mass="32036">MTKKGLGKGLGALIPMIEEKDEKNIQEIDIDEIKPNERQPRKAFDEEKIKELASSIKEHGVLQPVILRKIKSGYELVAGERRWRAAKLAGVKKIPAVVKNLTDAEVMQIALIENLQREDLTPLEEAMAYKRLMEEFGMTQEELASRIGKSRSQIANTVRLLNLEAEIQEMINQGKITAGHARALLSVEDPKERIKIAKKIAEENISVRETEELTKTLSLKSGKRAKKNQEEEINPALIHVTEQLQRALGTKVRIKGSERRGKIEIDFYSEDDLERILEVIVGC</sequence>
<dbReference type="InterPro" id="IPR057240">
    <property type="entry name" value="ParB_dimer_C"/>
</dbReference>
<dbReference type="Gene3D" id="3.90.1530.30">
    <property type="match status" value="1"/>
</dbReference>
<dbReference type="Pfam" id="PF17762">
    <property type="entry name" value="HTH_ParB"/>
    <property type="match status" value="1"/>
</dbReference>
<dbReference type="GO" id="GO:0003677">
    <property type="term" value="F:DNA binding"/>
    <property type="evidence" value="ECO:0007669"/>
    <property type="project" value="UniProtKB-KW"/>
</dbReference>
<dbReference type="Pfam" id="PF02195">
    <property type="entry name" value="ParB_N"/>
    <property type="match status" value="1"/>
</dbReference>
<evidence type="ECO:0000313" key="7">
    <source>
        <dbReference type="Proteomes" id="UP000070427"/>
    </source>
</evidence>
<keyword evidence="3" id="KW-0159">Chromosome partition</keyword>
<dbReference type="EMBL" id="LOED01000020">
    <property type="protein sequence ID" value="KXG76384.1"/>
    <property type="molecule type" value="Genomic_DNA"/>
</dbReference>
<keyword evidence="4" id="KW-0238">DNA-binding</keyword>
<dbReference type="FunCoup" id="A0A140L759">
    <property type="interactions" value="293"/>
</dbReference>
<dbReference type="NCBIfam" id="TIGR00180">
    <property type="entry name" value="parB_part"/>
    <property type="match status" value="1"/>
</dbReference>
<reference evidence="6 7" key="1">
    <citation type="submission" date="2015-12" db="EMBL/GenBank/DDBJ databases">
        <title>Draft genome sequnece of Fervidicola ferrireducens strain Y170.</title>
        <authorList>
            <person name="Patel B.K."/>
        </authorList>
    </citation>
    <scope>NUCLEOTIDE SEQUENCE [LARGE SCALE GENOMIC DNA]</scope>
    <source>
        <strain evidence="6 7">Y170</strain>
    </source>
</reference>
<comment type="subcellular location">
    <subcellularLocation>
        <location evidence="1">Cytoplasm</location>
        <location evidence="1">Nucleoid</location>
    </subcellularLocation>
</comment>
<dbReference type="GO" id="GO:0005694">
    <property type="term" value="C:chromosome"/>
    <property type="evidence" value="ECO:0007669"/>
    <property type="project" value="TreeGrafter"/>
</dbReference>
<dbReference type="FunFam" id="3.90.1530.30:FF:000001">
    <property type="entry name" value="Chromosome partitioning protein ParB"/>
    <property type="match status" value="1"/>
</dbReference>
<dbReference type="PANTHER" id="PTHR33375">
    <property type="entry name" value="CHROMOSOME-PARTITIONING PROTEIN PARB-RELATED"/>
    <property type="match status" value="1"/>
</dbReference>
<dbReference type="InterPro" id="IPR050336">
    <property type="entry name" value="Chromosome_partition/occlusion"/>
</dbReference>
<dbReference type="STRING" id="520764.AN618_16240"/>
<gene>
    <name evidence="6" type="primary">spo0C_1</name>
    <name evidence="6" type="ORF">AN618_16240</name>
</gene>
<evidence type="ECO:0000256" key="1">
    <source>
        <dbReference type="ARBA" id="ARBA00004453"/>
    </source>
</evidence>
<dbReference type="InterPro" id="IPR003115">
    <property type="entry name" value="ParB_N"/>
</dbReference>
<feature type="domain" description="HTH cro/C1-type" evidence="5">
    <location>
        <begin position="130"/>
        <end position="156"/>
    </location>
</feature>
<comment type="caution">
    <text evidence="6">The sequence shown here is derived from an EMBL/GenBank/DDBJ whole genome shotgun (WGS) entry which is preliminary data.</text>
</comment>
<dbReference type="PATRIC" id="fig|520764.3.peg.1743"/>
<dbReference type="FunFam" id="1.10.10.2830:FF:000001">
    <property type="entry name" value="Chromosome partitioning protein ParB"/>
    <property type="match status" value="1"/>
</dbReference>
<dbReference type="Pfam" id="PF23552">
    <property type="entry name" value="ParB_C"/>
    <property type="match status" value="1"/>
</dbReference>
<protein>
    <submittedName>
        <fullName evidence="6">Chromosome-partitioning protein Spo0J</fullName>
    </submittedName>
</protein>
<dbReference type="SMART" id="SM00470">
    <property type="entry name" value="ParB"/>
    <property type="match status" value="1"/>
</dbReference>
<evidence type="ECO:0000259" key="5">
    <source>
        <dbReference type="PROSITE" id="PS50943"/>
    </source>
</evidence>
<dbReference type="OrthoDB" id="9802051at2"/>
<dbReference type="CDD" id="cd16393">
    <property type="entry name" value="SPO0J_N"/>
    <property type="match status" value="1"/>
</dbReference>
<name>A0A140L759_9FIRM</name>
<evidence type="ECO:0000256" key="4">
    <source>
        <dbReference type="ARBA" id="ARBA00023125"/>
    </source>
</evidence>
<dbReference type="InterPro" id="IPR036086">
    <property type="entry name" value="ParB/Sulfiredoxin_sf"/>
</dbReference>
<evidence type="ECO:0000313" key="6">
    <source>
        <dbReference type="EMBL" id="KXG76384.1"/>
    </source>
</evidence>
<dbReference type="InterPro" id="IPR004437">
    <property type="entry name" value="ParB/RepB/Spo0J"/>
</dbReference>
<comment type="similarity">
    <text evidence="2">Belongs to the ParB family.</text>
</comment>
<evidence type="ECO:0000256" key="2">
    <source>
        <dbReference type="ARBA" id="ARBA00006295"/>
    </source>
</evidence>
<evidence type="ECO:0000256" key="3">
    <source>
        <dbReference type="ARBA" id="ARBA00022829"/>
    </source>
</evidence>
<dbReference type="CDD" id="cd00093">
    <property type="entry name" value="HTH_XRE"/>
    <property type="match status" value="1"/>
</dbReference>
<dbReference type="InterPro" id="IPR001387">
    <property type="entry name" value="Cro/C1-type_HTH"/>
</dbReference>
<dbReference type="GO" id="GO:0045881">
    <property type="term" value="P:positive regulation of sporulation resulting in formation of a cellular spore"/>
    <property type="evidence" value="ECO:0007669"/>
    <property type="project" value="TreeGrafter"/>
</dbReference>
<proteinExistence type="inferred from homology"/>
<dbReference type="SUPFAM" id="SSF109709">
    <property type="entry name" value="KorB DNA-binding domain-like"/>
    <property type="match status" value="1"/>
</dbReference>
<dbReference type="Gene3D" id="1.10.10.2830">
    <property type="match status" value="1"/>
</dbReference>
<dbReference type="GO" id="GO:0009295">
    <property type="term" value="C:nucleoid"/>
    <property type="evidence" value="ECO:0007669"/>
    <property type="project" value="UniProtKB-SubCell"/>
</dbReference>
<dbReference type="Proteomes" id="UP000070427">
    <property type="component" value="Unassembled WGS sequence"/>
</dbReference>
<dbReference type="GO" id="GO:0007059">
    <property type="term" value="P:chromosome segregation"/>
    <property type="evidence" value="ECO:0007669"/>
    <property type="project" value="UniProtKB-KW"/>
</dbReference>
<dbReference type="InParanoid" id="A0A140L759"/>
<organism evidence="6 7">
    <name type="scientific">Fervidicola ferrireducens</name>
    <dbReference type="NCBI Taxonomy" id="520764"/>
    <lineage>
        <taxon>Bacteria</taxon>
        <taxon>Bacillati</taxon>
        <taxon>Bacillota</taxon>
        <taxon>Clostridia</taxon>
        <taxon>Thermosediminibacterales</taxon>
        <taxon>Thermosediminibacteraceae</taxon>
        <taxon>Fervidicola</taxon>
    </lineage>
</organism>
<dbReference type="RefSeq" id="WP_083515131.1">
    <property type="nucleotide sequence ID" value="NZ_LOED01000020.1"/>
</dbReference>